<keyword evidence="2" id="KW-1185">Reference proteome</keyword>
<dbReference type="EMBL" id="MG962366">
    <property type="protein sequence ID" value="AVO25048.1"/>
    <property type="molecule type" value="Genomic_DNA"/>
</dbReference>
<evidence type="ECO:0000313" key="1">
    <source>
        <dbReference type="EMBL" id="AVO25048.1"/>
    </source>
</evidence>
<dbReference type="Proteomes" id="UP000241290">
    <property type="component" value="Genome"/>
</dbReference>
<dbReference type="GeneID" id="64766370"/>
<dbReference type="InterPro" id="IPR056982">
    <property type="entry name" value="Phage_ProQ_C-like"/>
</dbReference>
<dbReference type="Pfam" id="PF24203">
    <property type="entry name" value="Phage_ProQ_C_like"/>
    <property type="match status" value="1"/>
</dbReference>
<dbReference type="KEGG" id="vg:64766370"/>
<dbReference type="RefSeq" id="YP_010059139.1">
    <property type="nucleotide sequence ID" value="NC_054724.1"/>
</dbReference>
<organism evidence="1 2">
    <name type="scientific">Rhodococcus phage Finch</name>
    <dbReference type="NCBI Taxonomy" id="2094144"/>
    <lineage>
        <taxon>Viruses</taxon>
        <taxon>Duplodnaviria</taxon>
        <taxon>Heunggongvirae</taxon>
        <taxon>Uroviricota</taxon>
        <taxon>Caudoviricetes</taxon>
        <taxon>Finchvirus</taxon>
        <taxon>Finchvirus finch</taxon>
    </lineage>
</organism>
<reference evidence="2" key="1">
    <citation type="submission" date="2018-02" db="EMBL/GenBank/DDBJ databases">
        <authorList>
            <person name="Cohen D.B."/>
            <person name="Kent A.D."/>
        </authorList>
    </citation>
    <scope>NUCLEOTIDE SEQUENCE [LARGE SCALE GENOMIC DNA]</scope>
</reference>
<evidence type="ECO:0000313" key="2">
    <source>
        <dbReference type="Proteomes" id="UP000241290"/>
    </source>
</evidence>
<name>A0A2P1JXI5_9CAUD</name>
<protein>
    <submittedName>
        <fullName evidence="1">Uncharacterized protein</fullName>
    </submittedName>
</protein>
<proteinExistence type="predicted"/>
<sequence>MSDYESKSLKGVKVGDTVIVPRWNRREKLHDAEKYNITRVGRTLVYIQAYGQEVGFYMEDGSERCDYQPRRMYLPEVWSQEVRHFKVVNRLRDEYKLGSTGYGGAPISREAWAEILQVLDRHAKKDD</sequence>
<gene>
    <name evidence="1" type="primary">117</name>
    <name evidence="1" type="ORF">SEA_FINCH_117</name>
</gene>
<accession>A0A2P1JXI5</accession>